<dbReference type="NCBIfam" id="TIGR00957">
    <property type="entry name" value="MRP_assoc_pro"/>
    <property type="match status" value="1"/>
</dbReference>
<dbReference type="GO" id="GO:0005774">
    <property type="term" value="C:vacuolar membrane"/>
    <property type="evidence" value="ECO:0007669"/>
    <property type="project" value="UniProtKB-SubCell"/>
</dbReference>
<keyword evidence="5" id="KW-1003">Cell membrane</keyword>
<feature type="transmembrane region" description="Helical" evidence="17">
    <location>
        <begin position="1032"/>
        <end position="1054"/>
    </location>
</feature>
<dbReference type="FunFam" id="3.40.50.300:FF:000293">
    <property type="entry name" value="ATP binding cassette subfamily C member 1"/>
    <property type="match status" value="1"/>
</dbReference>
<dbReference type="SUPFAM" id="SSF90123">
    <property type="entry name" value="ABC transporter transmembrane region"/>
    <property type="match status" value="2"/>
</dbReference>
<dbReference type="Proteomes" id="UP000440578">
    <property type="component" value="Unassembled WGS sequence"/>
</dbReference>
<keyword evidence="8" id="KW-0677">Repeat</keyword>
<proteinExistence type="inferred from homology"/>
<evidence type="ECO:0000256" key="1">
    <source>
        <dbReference type="ARBA" id="ARBA00004128"/>
    </source>
</evidence>
<feature type="transmembrane region" description="Helical" evidence="17">
    <location>
        <begin position="167"/>
        <end position="187"/>
    </location>
</feature>
<sequence>MPVIHLCRCQNASSVWRTDDPDFTACFERTALVWAPCALLWLLAPVEIFLLKRSTENPLPRTILNVSKCVLAAVLLIVQLASLAISAQRYHAGHHVRAVDVLTPIILFATIVLALLLTVLGRRRGVRTSGGLWTFWTVLLLCAVPEFRTRLRAAIGQTGSEQPVGPFVLYMVYFPVLFGEWLLSCFADTPTQQRGEKAEEEKPCPEGSASFLSQLTFAWFEPMALLGWRRSLRREDLWRLDTSHMCSTVVAEFNRHWHGLLHSTQNAIIGFVSDPSEPAWHGYFYAVLMVLVSVLMSLVLGQYFLLMMTLGMHVRTALMSAVYTKALTISNSARRESTVGEIVNLMSVDAQRFMDLVGYVCMIWSAPYQIGLAVYFLYQELGASVFVGIAIMVVLMPLQLYTSRLYEKLQLKQMKYKDMRVKMMNEILGGIKVLKLYAWEPSFEQHVLDIRDQEIRVLRKTAYLNAFNQFIWSCAPFMVCLGSFATYVLTETDGVLDSRRAFVSLALFSALRFPLAMLPFITASTVQARVSLKRMNKYLNSEDLDEHAVSHDDAESDPVVVEAGSFAWEATAPPTLQDVTLRVSRGSLAAVVGMVGAGKSSLLSALLGEMEKLTGRVNVKGSVAYVAQEAWIQNATLKENILFGRTLDEELYNRCVDACALRSDFDMLPAGDGTEIGEKGINLSGGQKQRVALARAVYSDRDVYLLDDPLSAVDSHVGKHIFENVIGPEGMLKDRTRILVTHGIAHLSRADLIVVLRDGRVSETGPYRQLMDNRGAFSDFLLQYLTEAGAEDEEEELDEIKHQLEETLGRRELQRKMERVRQDSESRASQGEGSPRPATASRSASVTSVEGAGSVRRRRGSAHPHPHPEGDGGPPPAPPVGVTTEERDARGRLIEAEKTETGKVKLSVYGFYARAVGVLLTLATFLLYIASEACSVSSNIWLSTWTEDETSFNDTDRRNVYLSVYGALGVGQALFAVSASFCLFTGLLSAARLMHSHLLSNVLRLPMSFFDTTPLGRTINRFGDDVDTLDNALPMVISDCIVCFCTVLGTLFAICYATPIFLAVVAPVLVVYNLARVYVSTSRQLKRLESVSRSPIYSHFGETISGAATIRAFGKVPEFTLKSEELVDDNQTCYYPSMIANRWLASRLDMVTAVIIFFAAVFGVLARDTIEVGLVGMSISYAMVVTQEFNWFVRMTSDVETDIVAVERIKEYSETPQEAVWVDESRPRPPPEWPQSGRVQFNNYQTRYRPGLELVLKGIDADISGGEKIGIVGRTGAGKSSLTLALFRIIEAAAGDITLDGIRISDIGLHDLRSKITIIPQDPVLFSGTLRQNMDPFDQYSDDQVWAALEHSHLKMFVKGLDAGLQHEISEGGGNLSVGQRQLICLGRALLRKTKILVLDEATAAVDLETDDLIQATIRSEFADCTVLTIAHRLNTIMDSTRYGRVGMEVGCN</sequence>
<dbReference type="SUPFAM" id="SSF52540">
    <property type="entry name" value="P-loop containing nucleoside triphosphate hydrolases"/>
    <property type="match status" value="2"/>
</dbReference>
<feature type="domain" description="ABC transporter" evidence="18">
    <location>
        <begin position="561"/>
        <end position="783"/>
    </location>
</feature>
<feature type="transmembrane region" description="Helical" evidence="17">
    <location>
        <begin position="356"/>
        <end position="378"/>
    </location>
</feature>
<feature type="transmembrane region" description="Helical" evidence="17">
    <location>
        <begin position="1148"/>
        <end position="1166"/>
    </location>
</feature>
<feature type="transmembrane region" description="Helical" evidence="17">
    <location>
        <begin position="501"/>
        <end position="526"/>
    </location>
</feature>
<evidence type="ECO:0000256" key="17">
    <source>
        <dbReference type="SAM" id="Phobius"/>
    </source>
</evidence>
<dbReference type="FunFam" id="1.20.1560.10:FF:000001">
    <property type="entry name" value="ATP-binding cassette subfamily C member 1"/>
    <property type="match status" value="1"/>
</dbReference>
<keyword evidence="6" id="KW-0926">Vacuole</keyword>
<keyword evidence="13 17" id="KW-0472">Membrane</keyword>
<dbReference type="PROSITE" id="PS00211">
    <property type="entry name" value="ABC_TRANSPORTER_1"/>
    <property type="match status" value="2"/>
</dbReference>
<feature type="compositionally biased region" description="Basic residues" evidence="16">
    <location>
        <begin position="855"/>
        <end position="865"/>
    </location>
</feature>
<keyword evidence="11" id="KW-1278">Translocase</keyword>
<dbReference type="Pfam" id="PF24357">
    <property type="entry name" value="TMD0_ABC"/>
    <property type="match status" value="1"/>
</dbReference>
<dbReference type="PANTHER" id="PTHR24223:SF443">
    <property type="entry name" value="MULTIDRUG-RESISTANCE LIKE PROTEIN 1, ISOFORM I"/>
    <property type="match status" value="1"/>
</dbReference>
<dbReference type="EMBL" id="VIIS01000364">
    <property type="protein sequence ID" value="KAF0309902.1"/>
    <property type="molecule type" value="Genomic_DNA"/>
</dbReference>
<dbReference type="InterPro" id="IPR003439">
    <property type="entry name" value="ABC_transporter-like_ATP-bd"/>
</dbReference>
<feature type="transmembrane region" description="Helical" evidence="17">
    <location>
        <begin position="63"/>
        <end position="81"/>
    </location>
</feature>
<dbReference type="FunFam" id="1.20.1560.10:FF:000020">
    <property type="entry name" value="ABC metal ion transporter"/>
    <property type="match status" value="1"/>
</dbReference>
<dbReference type="FunFam" id="3.40.50.300:FF:000074">
    <property type="entry name" value="Multidrug resistance-associated protein 5 isoform 1"/>
    <property type="match status" value="1"/>
</dbReference>
<dbReference type="InterPro" id="IPR003593">
    <property type="entry name" value="AAA+_ATPase"/>
</dbReference>
<gene>
    <name evidence="20" type="primary">Abcc3_0</name>
    <name evidence="20" type="ORF">FJT64_018998</name>
</gene>
<evidence type="ECO:0000256" key="4">
    <source>
        <dbReference type="ARBA" id="ARBA00022448"/>
    </source>
</evidence>
<evidence type="ECO:0000256" key="11">
    <source>
        <dbReference type="ARBA" id="ARBA00022967"/>
    </source>
</evidence>
<feature type="compositionally biased region" description="Low complexity" evidence="16">
    <location>
        <begin position="834"/>
        <end position="854"/>
    </location>
</feature>
<dbReference type="PANTHER" id="PTHR24223">
    <property type="entry name" value="ATP-BINDING CASSETTE SUB-FAMILY C"/>
    <property type="match status" value="1"/>
</dbReference>
<evidence type="ECO:0000256" key="13">
    <source>
        <dbReference type="ARBA" id="ARBA00023136"/>
    </source>
</evidence>
<dbReference type="InterPro" id="IPR056227">
    <property type="entry name" value="TMD0_ABC"/>
</dbReference>
<dbReference type="InterPro" id="IPR017871">
    <property type="entry name" value="ABC_transporter-like_CS"/>
</dbReference>
<dbReference type="PROSITE" id="PS50893">
    <property type="entry name" value="ABC_TRANSPORTER_2"/>
    <property type="match status" value="2"/>
</dbReference>
<dbReference type="GO" id="GO:0005886">
    <property type="term" value="C:plasma membrane"/>
    <property type="evidence" value="ECO:0007669"/>
    <property type="project" value="UniProtKB-SubCell"/>
</dbReference>
<evidence type="ECO:0000313" key="21">
    <source>
        <dbReference type="Proteomes" id="UP000440578"/>
    </source>
</evidence>
<feature type="transmembrane region" description="Helical" evidence="17">
    <location>
        <begin position="101"/>
        <end position="119"/>
    </location>
</feature>
<keyword evidence="7 17" id="KW-0812">Transmembrane</keyword>
<evidence type="ECO:0000256" key="3">
    <source>
        <dbReference type="ARBA" id="ARBA00009726"/>
    </source>
</evidence>
<dbReference type="CDD" id="cd18595">
    <property type="entry name" value="ABC_6TM_MRP1_2_3_6_D1_like"/>
    <property type="match status" value="1"/>
</dbReference>
<dbReference type="InterPro" id="IPR005292">
    <property type="entry name" value="MRP"/>
</dbReference>
<feature type="compositionally biased region" description="Basic and acidic residues" evidence="16">
    <location>
        <begin position="811"/>
        <end position="826"/>
    </location>
</feature>
<comment type="subcellular location">
    <subcellularLocation>
        <location evidence="2">Cell membrane</location>
        <topology evidence="2">Multi-pass membrane protein</topology>
    </subcellularLocation>
    <subcellularLocation>
        <location evidence="1">Vacuole membrane</location>
        <topology evidence="1">Multi-pass membrane protein</topology>
    </subcellularLocation>
</comment>
<keyword evidence="10" id="KW-0067">ATP-binding</keyword>
<evidence type="ECO:0000256" key="16">
    <source>
        <dbReference type="SAM" id="MobiDB-lite"/>
    </source>
</evidence>
<feature type="transmembrane region" description="Helical" evidence="17">
    <location>
        <begin position="384"/>
        <end position="406"/>
    </location>
</feature>
<dbReference type="CDD" id="cd03244">
    <property type="entry name" value="ABCC_MRP_domain2"/>
    <property type="match status" value="1"/>
</dbReference>
<keyword evidence="21" id="KW-1185">Reference proteome</keyword>
<feature type="transmembrane region" description="Helical" evidence="17">
    <location>
        <begin position="31"/>
        <end position="51"/>
    </location>
</feature>
<keyword evidence="4" id="KW-0813">Transport</keyword>
<keyword evidence="9" id="KW-0547">Nucleotide-binding</keyword>
<keyword evidence="12 17" id="KW-1133">Transmembrane helix</keyword>
<evidence type="ECO:0000259" key="19">
    <source>
        <dbReference type="PROSITE" id="PS50929"/>
    </source>
</evidence>
<evidence type="ECO:0000313" key="20">
    <source>
        <dbReference type="EMBL" id="KAF0309902.1"/>
    </source>
</evidence>
<dbReference type="InterPro" id="IPR011527">
    <property type="entry name" value="ABC1_TM_dom"/>
</dbReference>
<organism evidence="20 21">
    <name type="scientific">Amphibalanus amphitrite</name>
    <name type="common">Striped barnacle</name>
    <name type="synonym">Balanus amphitrite</name>
    <dbReference type="NCBI Taxonomy" id="1232801"/>
    <lineage>
        <taxon>Eukaryota</taxon>
        <taxon>Metazoa</taxon>
        <taxon>Ecdysozoa</taxon>
        <taxon>Arthropoda</taxon>
        <taxon>Crustacea</taxon>
        <taxon>Multicrustacea</taxon>
        <taxon>Cirripedia</taxon>
        <taxon>Thoracica</taxon>
        <taxon>Thoracicalcarea</taxon>
        <taxon>Balanomorpha</taxon>
        <taxon>Balanoidea</taxon>
        <taxon>Balanidae</taxon>
        <taxon>Amphibalaninae</taxon>
        <taxon>Amphibalanus</taxon>
    </lineage>
</organism>
<dbReference type="SMART" id="SM00382">
    <property type="entry name" value="AAA"/>
    <property type="match status" value="2"/>
</dbReference>
<evidence type="ECO:0000256" key="10">
    <source>
        <dbReference type="ARBA" id="ARBA00022840"/>
    </source>
</evidence>
<evidence type="ECO:0000256" key="7">
    <source>
        <dbReference type="ARBA" id="ARBA00022692"/>
    </source>
</evidence>
<comment type="catalytic activity">
    <reaction evidence="15">
        <text>leukotriene C4(in) + ATP + H2O = leukotriene C4(out) + ADP + phosphate + H(+)</text>
        <dbReference type="Rhea" id="RHEA:38963"/>
        <dbReference type="ChEBI" id="CHEBI:15377"/>
        <dbReference type="ChEBI" id="CHEBI:15378"/>
        <dbReference type="ChEBI" id="CHEBI:30616"/>
        <dbReference type="ChEBI" id="CHEBI:43474"/>
        <dbReference type="ChEBI" id="CHEBI:57973"/>
        <dbReference type="ChEBI" id="CHEBI:456216"/>
    </reaction>
    <physiologicalReaction direction="left-to-right" evidence="15">
        <dbReference type="Rhea" id="RHEA:38964"/>
    </physiologicalReaction>
</comment>
<dbReference type="GO" id="GO:0016887">
    <property type="term" value="F:ATP hydrolysis activity"/>
    <property type="evidence" value="ECO:0007669"/>
    <property type="project" value="InterPro"/>
</dbReference>
<feature type="transmembrane region" description="Helical" evidence="17">
    <location>
        <begin position="283"/>
        <end position="306"/>
    </location>
</feature>
<dbReference type="Pfam" id="PF00005">
    <property type="entry name" value="ABC_tran"/>
    <property type="match status" value="2"/>
</dbReference>
<evidence type="ECO:0000256" key="9">
    <source>
        <dbReference type="ARBA" id="ARBA00022741"/>
    </source>
</evidence>
<dbReference type="EC" id="7.6.2.3" evidence="14"/>
<feature type="transmembrane region" description="Helical" evidence="17">
    <location>
        <begin position="911"/>
        <end position="930"/>
    </location>
</feature>
<dbReference type="CDD" id="cd18603">
    <property type="entry name" value="ABC_6TM_MRP1_2_3_6_D2_like"/>
    <property type="match status" value="1"/>
</dbReference>
<dbReference type="InterPro" id="IPR027417">
    <property type="entry name" value="P-loop_NTPase"/>
</dbReference>
<protein>
    <recommendedName>
        <fullName evidence="14">ABC-type glutathione-S-conjugate transporter</fullName>
        <ecNumber evidence="14">7.6.2.3</ecNumber>
    </recommendedName>
</protein>
<feature type="domain" description="ABC transmembrane type-1" evidence="19">
    <location>
        <begin position="268"/>
        <end position="527"/>
    </location>
</feature>
<evidence type="ECO:0000256" key="8">
    <source>
        <dbReference type="ARBA" id="ARBA00022737"/>
    </source>
</evidence>
<feature type="domain" description="ABC transmembrane type-1" evidence="19">
    <location>
        <begin position="922"/>
        <end position="1201"/>
    </location>
</feature>
<dbReference type="GO" id="GO:0015431">
    <property type="term" value="F:ABC-type glutathione S-conjugate transporter activity"/>
    <property type="evidence" value="ECO:0007669"/>
    <property type="project" value="UniProtKB-EC"/>
</dbReference>
<comment type="similarity">
    <text evidence="3">Belongs to the ABC transporter superfamily. ABCC family. Conjugate transporter (TC 3.A.1.208) subfamily.</text>
</comment>
<dbReference type="InterPro" id="IPR050173">
    <property type="entry name" value="ABC_transporter_C-like"/>
</dbReference>
<evidence type="ECO:0000256" key="5">
    <source>
        <dbReference type="ARBA" id="ARBA00022475"/>
    </source>
</evidence>
<dbReference type="InterPro" id="IPR036640">
    <property type="entry name" value="ABC1_TM_sf"/>
</dbReference>
<feature type="domain" description="ABC transporter" evidence="18">
    <location>
        <begin position="1239"/>
        <end position="1450"/>
    </location>
</feature>
<dbReference type="PROSITE" id="PS50929">
    <property type="entry name" value="ABC_TM1F"/>
    <property type="match status" value="2"/>
</dbReference>
<evidence type="ECO:0000259" key="18">
    <source>
        <dbReference type="PROSITE" id="PS50893"/>
    </source>
</evidence>
<evidence type="ECO:0000256" key="15">
    <source>
        <dbReference type="ARBA" id="ARBA00047523"/>
    </source>
</evidence>
<dbReference type="OrthoDB" id="6500128at2759"/>
<accession>A0A6A4X6G5</accession>
<evidence type="ECO:0000256" key="12">
    <source>
        <dbReference type="ARBA" id="ARBA00022989"/>
    </source>
</evidence>
<dbReference type="GO" id="GO:0005524">
    <property type="term" value="F:ATP binding"/>
    <property type="evidence" value="ECO:0007669"/>
    <property type="project" value="UniProtKB-KW"/>
</dbReference>
<dbReference type="GO" id="GO:0000323">
    <property type="term" value="C:lytic vacuole"/>
    <property type="evidence" value="ECO:0007669"/>
    <property type="project" value="UniProtKB-ARBA"/>
</dbReference>
<dbReference type="Gene3D" id="3.40.50.300">
    <property type="entry name" value="P-loop containing nucleotide triphosphate hydrolases"/>
    <property type="match status" value="2"/>
</dbReference>
<dbReference type="Pfam" id="PF00664">
    <property type="entry name" value="ABC_membrane"/>
    <property type="match status" value="2"/>
</dbReference>
<feature type="region of interest" description="Disordered" evidence="16">
    <location>
        <begin position="811"/>
        <end position="886"/>
    </location>
</feature>
<dbReference type="Gene3D" id="1.20.1560.10">
    <property type="entry name" value="ABC transporter type 1, transmembrane domain"/>
    <property type="match status" value="2"/>
</dbReference>
<feature type="transmembrane region" description="Helical" evidence="17">
    <location>
        <begin position="964"/>
        <end position="988"/>
    </location>
</feature>
<feature type="transmembrane region" description="Helical" evidence="17">
    <location>
        <begin position="1060"/>
        <end position="1079"/>
    </location>
</feature>
<dbReference type="CDD" id="cd03250">
    <property type="entry name" value="ABCC_MRP_domain1"/>
    <property type="match status" value="1"/>
</dbReference>
<evidence type="ECO:0000256" key="2">
    <source>
        <dbReference type="ARBA" id="ARBA00004651"/>
    </source>
</evidence>
<reference evidence="20 21" key="1">
    <citation type="submission" date="2019-07" db="EMBL/GenBank/DDBJ databases">
        <title>Draft genome assembly of a fouling barnacle, Amphibalanus amphitrite (Darwin, 1854): The first reference genome for Thecostraca.</title>
        <authorList>
            <person name="Kim W."/>
        </authorList>
    </citation>
    <scope>NUCLEOTIDE SEQUENCE [LARGE SCALE GENOMIC DNA]</scope>
    <source>
        <strain evidence="20">SNU_AA5</strain>
        <tissue evidence="20">Soma without cirri and trophi</tissue>
    </source>
</reference>
<feature type="transmembrane region" description="Helical" evidence="17">
    <location>
        <begin position="470"/>
        <end position="489"/>
    </location>
</feature>
<evidence type="ECO:0000256" key="6">
    <source>
        <dbReference type="ARBA" id="ARBA00022554"/>
    </source>
</evidence>
<comment type="caution">
    <text evidence="20">The sequence shown here is derived from an EMBL/GenBank/DDBJ whole genome shotgun (WGS) entry which is preliminary data.</text>
</comment>
<name>A0A6A4X6G5_AMPAM</name>
<evidence type="ECO:0000256" key="14">
    <source>
        <dbReference type="ARBA" id="ARBA00024220"/>
    </source>
</evidence>